<evidence type="ECO:0000313" key="1">
    <source>
        <dbReference type="EMBL" id="MBW62129.1"/>
    </source>
</evidence>
<name>A0A2M4CA45_9DIPT</name>
<reference evidence="1" key="1">
    <citation type="submission" date="2018-01" db="EMBL/GenBank/DDBJ databases">
        <title>An insight into the sialome of Amazonian anophelines.</title>
        <authorList>
            <person name="Ribeiro J.M."/>
            <person name="Scarpassa V."/>
            <person name="Calvo E."/>
        </authorList>
    </citation>
    <scope>NUCLEOTIDE SEQUENCE</scope>
    <source>
        <tissue evidence="1">Salivary glands</tissue>
    </source>
</reference>
<protein>
    <submittedName>
        <fullName evidence="1">Putative secreted protein</fullName>
    </submittedName>
</protein>
<dbReference type="AlphaFoldDB" id="A0A2M4CA45"/>
<accession>A0A2M4CA45</accession>
<sequence length="90" mass="9786">MFVFRRVFAWEWRSCPSSSWMLTFIRSISGLLTSVLATGHRTASGHPSGSLCVALLSSLTLSLSVCLHLRLSSGSLLYHHHPSGSPGTML</sequence>
<dbReference type="EMBL" id="GGFJ01012988">
    <property type="protein sequence ID" value="MBW62129.1"/>
    <property type="molecule type" value="Transcribed_RNA"/>
</dbReference>
<proteinExistence type="predicted"/>
<organism evidence="1">
    <name type="scientific">Anopheles marajoara</name>
    <dbReference type="NCBI Taxonomy" id="58244"/>
    <lineage>
        <taxon>Eukaryota</taxon>
        <taxon>Metazoa</taxon>
        <taxon>Ecdysozoa</taxon>
        <taxon>Arthropoda</taxon>
        <taxon>Hexapoda</taxon>
        <taxon>Insecta</taxon>
        <taxon>Pterygota</taxon>
        <taxon>Neoptera</taxon>
        <taxon>Endopterygota</taxon>
        <taxon>Diptera</taxon>
        <taxon>Nematocera</taxon>
        <taxon>Culicoidea</taxon>
        <taxon>Culicidae</taxon>
        <taxon>Anophelinae</taxon>
        <taxon>Anopheles</taxon>
    </lineage>
</organism>